<evidence type="ECO:0000313" key="11">
    <source>
        <dbReference type="EMBL" id="CAI4031926.1"/>
    </source>
</evidence>
<reference evidence="11" key="1">
    <citation type="submission" date="2022-10" db="EMBL/GenBank/DDBJ databases">
        <authorList>
            <person name="Koch H."/>
        </authorList>
    </citation>
    <scope>NUCLEOTIDE SEQUENCE</scope>
    <source>
        <strain evidence="11">DNF</strain>
    </source>
</reference>
<keyword evidence="3" id="KW-0963">Cytoplasm</keyword>
<evidence type="ECO:0000313" key="12">
    <source>
        <dbReference type="Proteomes" id="UP001179121"/>
    </source>
</evidence>
<dbReference type="PANTHER" id="PTHR43020:SF2">
    <property type="entry name" value="MITOCHONDRIAL TRNA METHYLTHIOTRANSFERASE CDK5RAP1"/>
    <property type="match status" value="1"/>
</dbReference>
<dbReference type="PROSITE" id="PS01278">
    <property type="entry name" value="MTTASE_RADICAL"/>
    <property type="match status" value="1"/>
</dbReference>
<evidence type="ECO:0000256" key="1">
    <source>
        <dbReference type="ARBA" id="ARBA00001966"/>
    </source>
</evidence>
<gene>
    <name evidence="11" type="ORF">DNFV4_02349</name>
</gene>
<dbReference type="InterPro" id="IPR023404">
    <property type="entry name" value="rSAM_horseshoe"/>
</dbReference>
<dbReference type="InterPro" id="IPR013848">
    <property type="entry name" value="Methylthiotransferase_N"/>
</dbReference>
<proteinExistence type="predicted"/>
<sequence length="451" mass="49399">MNGLDTMKRATLHTLGCRLNQTETAHLASRLISKGYRLVEFGEPTDLLILNTCSVTQDAERDSRRAVRSTLRHSPRAFVAVTGCYAQTGMEALRGMDGIDMVVGSQFKMALPDLLPSPDALSKLPSSRILHTRRIAREEFVLDGTADFDCTRATLKVQDGCDVMCTFCIIPFARGRSRSRSLTDVLREAGELAAKGHKELVLSGVNIGEYESGGAKLVDLIKLLELLPGIERIRISSIEPTTVTDELLDHMAKSNRLCRHLHVPLQSGSDVMLKAMNRPYGVEYYTRLIERAARLIPDVCIGTDLLVGFPGEQPEQHEATVSLVSALPIAYCHVFPYSARPGTPAAKMAGQVPAATVAERTANLTGLSRAKRLTYYRRFIGRSLPVLFERPGKDSERTGLTDNYLRVRISSDEDLANTIRPVEITAALDGLALGHLLSSTPSGTMPLPLFA</sequence>
<dbReference type="SFLD" id="SFLDG01082">
    <property type="entry name" value="B12-binding_domain_containing"/>
    <property type="match status" value="1"/>
</dbReference>
<dbReference type="NCBIfam" id="TIGR00089">
    <property type="entry name" value="MiaB/RimO family radical SAM methylthiotransferase"/>
    <property type="match status" value="1"/>
</dbReference>
<feature type="domain" description="MTTase N-terminal" evidence="9">
    <location>
        <begin position="8"/>
        <end position="120"/>
    </location>
</feature>
<dbReference type="InterPro" id="IPR006467">
    <property type="entry name" value="MiaB-like_bact"/>
</dbReference>
<feature type="domain" description="Radical SAM core" evidence="10">
    <location>
        <begin position="147"/>
        <end position="377"/>
    </location>
</feature>
<keyword evidence="7" id="KW-0408">Iron</keyword>
<dbReference type="InterPro" id="IPR006638">
    <property type="entry name" value="Elp3/MiaA/NifB-like_rSAM"/>
</dbReference>
<dbReference type="Gene3D" id="3.80.30.20">
    <property type="entry name" value="tm_1862 like domain"/>
    <property type="match status" value="1"/>
</dbReference>
<keyword evidence="2" id="KW-0004">4Fe-4S</keyword>
<dbReference type="Gene3D" id="3.40.50.12160">
    <property type="entry name" value="Methylthiotransferase, N-terminal domain"/>
    <property type="match status" value="1"/>
</dbReference>
<dbReference type="Pfam" id="PF04055">
    <property type="entry name" value="Radical_SAM"/>
    <property type="match status" value="1"/>
</dbReference>
<dbReference type="AlphaFoldDB" id="A0AA86MZS2"/>
<dbReference type="Pfam" id="PF00919">
    <property type="entry name" value="UPF0004"/>
    <property type="match status" value="1"/>
</dbReference>
<dbReference type="SMART" id="SM00729">
    <property type="entry name" value="Elp3"/>
    <property type="match status" value="1"/>
</dbReference>
<name>A0AA86MZS2_9BACT</name>
<keyword evidence="8" id="KW-0411">Iron-sulfur</keyword>
<evidence type="ECO:0000256" key="2">
    <source>
        <dbReference type="ARBA" id="ARBA00022485"/>
    </source>
</evidence>
<comment type="cofactor">
    <cofactor evidence="1">
        <name>[4Fe-4S] cluster</name>
        <dbReference type="ChEBI" id="CHEBI:49883"/>
    </cofactor>
</comment>
<evidence type="ECO:0000256" key="3">
    <source>
        <dbReference type="ARBA" id="ARBA00022490"/>
    </source>
</evidence>
<organism evidence="11 12">
    <name type="scientific">Nitrospira tepida</name>
    <dbReference type="NCBI Taxonomy" id="2973512"/>
    <lineage>
        <taxon>Bacteria</taxon>
        <taxon>Pseudomonadati</taxon>
        <taxon>Nitrospirota</taxon>
        <taxon>Nitrospiria</taxon>
        <taxon>Nitrospirales</taxon>
        <taxon>Nitrospiraceae</taxon>
        <taxon>Nitrospira</taxon>
    </lineage>
</organism>
<dbReference type="InterPro" id="IPR038135">
    <property type="entry name" value="Methylthiotransferase_N_sf"/>
</dbReference>
<keyword evidence="6" id="KW-0479">Metal-binding</keyword>
<keyword evidence="5" id="KW-0949">S-adenosyl-L-methionine</keyword>
<keyword evidence="12" id="KW-1185">Reference proteome</keyword>
<dbReference type="PANTHER" id="PTHR43020">
    <property type="entry name" value="CDK5 REGULATORY SUBUNIT-ASSOCIATED PROTEIN 1"/>
    <property type="match status" value="1"/>
</dbReference>
<keyword evidence="4" id="KW-0808">Transferase</keyword>
<dbReference type="NCBIfam" id="TIGR01579">
    <property type="entry name" value="MiaB-like-C"/>
    <property type="match status" value="1"/>
</dbReference>
<dbReference type="InterPro" id="IPR007197">
    <property type="entry name" value="rSAM"/>
</dbReference>
<dbReference type="PROSITE" id="PS51918">
    <property type="entry name" value="RADICAL_SAM"/>
    <property type="match status" value="1"/>
</dbReference>
<dbReference type="PROSITE" id="PS51449">
    <property type="entry name" value="MTTASE_N"/>
    <property type="match status" value="1"/>
</dbReference>
<evidence type="ECO:0000256" key="6">
    <source>
        <dbReference type="ARBA" id="ARBA00022723"/>
    </source>
</evidence>
<dbReference type="SUPFAM" id="SSF102114">
    <property type="entry name" value="Radical SAM enzymes"/>
    <property type="match status" value="1"/>
</dbReference>
<dbReference type="SFLD" id="SFLDG01061">
    <property type="entry name" value="methylthiotransferase"/>
    <property type="match status" value="1"/>
</dbReference>
<dbReference type="FunFam" id="3.80.30.20:FF:000001">
    <property type="entry name" value="tRNA-2-methylthio-N(6)-dimethylallyladenosine synthase 2"/>
    <property type="match status" value="1"/>
</dbReference>
<dbReference type="CDD" id="cd01335">
    <property type="entry name" value="Radical_SAM"/>
    <property type="match status" value="1"/>
</dbReference>
<dbReference type="GO" id="GO:0051539">
    <property type="term" value="F:4 iron, 4 sulfur cluster binding"/>
    <property type="evidence" value="ECO:0007669"/>
    <property type="project" value="UniProtKB-KW"/>
</dbReference>
<protein>
    <submittedName>
        <fullName evidence="11">MiaB family protein, possibly involved in tRNA or rRNA modification</fullName>
    </submittedName>
</protein>
<dbReference type="SFLD" id="SFLDS00029">
    <property type="entry name" value="Radical_SAM"/>
    <property type="match status" value="1"/>
</dbReference>
<evidence type="ECO:0000256" key="8">
    <source>
        <dbReference type="ARBA" id="ARBA00023014"/>
    </source>
</evidence>
<evidence type="ECO:0000256" key="5">
    <source>
        <dbReference type="ARBA" id="ARBA00022691"/>
    </source>
</evidence>
<dbReference type="KEGG" id="nti:DNFV4_02349"/>
<evidence type="ECO:0000256" key="4">
    <source>
        <dbReference type="ARBA" id="ARBA00022679"/>
    </source>
</evidence>
<evidence type="ECO:0000259" key="10">
    <source>
        <dbReference type="PROSITE" id="PS51918"/>
    </source>
</evidence>
<dbReference type="InterPro" id="IPR020612">
    <property type="entry name" value="Methylthiotransferase_CS"/>
</dbReference>
<dbReference type="InterPro" id="IPR005839">
    <property type="entry name" value="Methylthiotransferase"/>
</dbReference>
<dbReference type="GO" id="GO:0046872">
    <property type="term" value="F:metal ion binding"/>
    <property type="evidence" value="ECO:0007669"/>
    <property type="project" value="UniProtKB-KW"/>
</dbReference>
<dbReference type="InterPro" id="IPR058240">
    <property type="entry name" value="rSAM_sf"/>
</dbReference>
<dbReference type="GO" id="GO:0005829">
    <property type="term" value="C:cytosol"/>
    <property type="evidence" value="ECO:0007669"/>
    <property type="project" value="TreeGrafter"/>
</dbReference>
<dbReference type="Proteomes" id="UP001179121">
    <property type="component" value="Chromosome"/>
</dbReference>
<evidence type="ECO:0000259" key="9">
    <source>
        <dbReference type="PROSITE" id="PS51449"/>
    </source>
</evidence>
<evidence type="ECO:0000256" key="7">
    <source>
        <dbReference type="ARBA" id="ARBA00023004"/>
    </source>
</evidence>
<dbReference type="EMBL" id="OX365700">
    <property type="protein sequence ID" value="CAI4031926.1"/>
    <property type="molecule type" value="Genomic_DNA"/>
</dbReference>
<dbReference type="GO" id="GO:0035597">
    <property type="term" value="F:tRNA-2-methylthio-N(6)-dimethylallyladenosine(37) synthase activity"/>
    <property type="evidence" value="ECO:0007669"/>
    <property type="project" value="TreeGrafter"/>
</dbReference>
<accession>A0AA86MZS2</accession>